<keyword evidence="9" id="KW-0675">Receptor</keyword>
<sequence length="447" mass="49310">MVLTFLTFTHLLVTLLSFTTTTTTGLSELRRNCSTTQATNPEPFDVNFVDAMEIISQQIADTGFGFAVSGYNTPDRVYGLGQCFNYLSSIDCRLCYAESRVKLPLCLPATAAQVYLDGCFLRYGDYNFSQEIFDDLDTYICGSSSKNIDDKILFKEITNGLIRNLTLEAYEDRDYYKEGNVTVSLGVSVYGIAQCWRSVNKSGCKECLEIASQNIVNCLPGSAGRALNSGCFVRYSTEPFYVEASQLKSSSSSSVLRRRLGAALGSIFAAVVVIGGAILWRMRVSSRGTDYRNMDGSLEIPRHISESRLSFKYDDMRRATNDFDIGKQIGQGGHGSVYKIWGHFTSNSLIEMLDPYLRGQCSEEQVQKVFHVGLLCTQASSSLRPPMWKVVEMLTSTARDLPLPTKPPFIDIKGVEVGSSGSETPNTSGSKSHVSVNQMSVSILMGR</sequence>
<keyword evidence="6" id="KW-0547">Nucleotide-binding</keyword>
<evidence type="ECO:0000256" key="4">
    <source>
        <dbReference type="ARBA" id="ARBA00022729"/>
    </source>
</evidence>
<evidence type="ECO:0000256" key="1">
    <source>
        <dbReference type="ARBA" id="ARBA00022527"/>
    </source>
</evidence>
<dbReference type="Gene3D" id="3.30.430.20">
    <property type="entry name" value="Gnk2 domain, C-X8-C-X2-C motif"/>
    <property type="match status" value="2"/>
</dbReference>
<feature type="signal peptide" evidence="14">
    <location>
        <begin position="1"/>
        <end position="25"/>
    </location>
</feature>
<dbReference type="PANTHER" id="PTHR47973">
    <property type="entry name" value="CYSTEINE-RICH RECEPTOR-LIKE PROTEIN KINASE 3"/>
    <property type="match status" value="1"/>
</dbReference>
<evidence type="ECO:0000256" key="13">
    <source>
        <dbReference type="SAM" id="Phobius"/>
    </source>
</evidence>
<keyword evidence="8" id="KW-0067">ATP-binding</keyword>
<keyword evidence="13" id="KW-0812">Transmembrane</keyword>
<name>A0A834Z0N1_TETSI</name>
<dbReference type="EMBL" id="JABCRI010000014">
    <property type="protein sequence ID" value="KAF8394672.1"/>
    <property type="molecule type" value="Genomic_DNA"/>
</dbReference>
<evidence type="ECO:0000313" key="16">
    <source>
        <dbReference type="EMBL" id="KAF8394672.1"/>
    </source>
</evidence>
<keyword evidence="17" id="KW-1185">Reference proteome</keyword>
<feature type="compositionally biased region" description="Polar residues" evidence="12">
    <location>
        <begin position="419"/>
        <end position="434"/>
    </location>
</feature>
<feature type="region of interest" description="Disordered" evidence="12">
    <location>
        <begin position="415"/>
        <end position="434"/>
    </location>
</feature>
<feature type="domain" description="Gnk2-homologous" evidence="15">
    <location>
        <begin position="136"/>
        <end position="240"/>
    </location>
</feature>
<dbReference type="InterPro" id="IPR002902">
    <property type="entry name" value="GNK2"/>
</dbReference>
<dbReference type="FunFam" id="3.30.430.20:FF:000005">
    <property type="entry name" value="Cysteine-rich receptor-like protein kinase 2"/>
    <property type="match status" value="1"/>
</dbReference>
<dbReference type="Pfam" id="PF01657">
    <property type="entry name" value="Stress-antifung"/>
    <property type="match status" value="2"/>
</dbReference>
<dbReference type="GO" id="GO:0004674">
    <property type="term" value="F:protein serine/threonine kinase activity"/>
    <property type="evidence" value="ECO:0007669"/>
    <property type="project" value="UniProtKB-KW"/>
</dbReference>
<evidence type="ECO:0000256" key="5">
    <source>
        <dbReference type="ARBA" id="ARBA00022737"/>
    </source>
</evidence>
<feature type="transmembrane region" description="Helical" evidence="13">
    <location>
        <begin position="260"/>
        <end position="280"/>
    </location>
</feature>
<dbReference type="OMA" id="IAQCVER"/>
<comment type="caution">
    <text evidence="16">The sequence shown here is derived from an EMBL/GenBank/DDBJ whole genome shotgun (WGS) entry which is preliminary data.</text>
</comment>
<dbReference type="CDD" id="cd23509">
    <property type="entry name" value="Gnk2-like"/>
    <property type="match status" value="2"/>
</dbReference>
<evidence type="ECO:0000256" key="10">
    <source>
        <dbReference type="ARBA" id="ARBA00047558"/>
    </source>
</evidence>
<dbReference type="InterPro" id="IPR011009">
    <property type="entry name" value="Kinase-like_dom_sf"/>
</dbReference>
<comment type="catalytic activity">
    <reaction evidence="11">
        <text>L-threonyl-[protein] + ATP = O-phospho-L-threonyl-[protein] + ADP + H(+)</text>
        <dbReference type="Rhea" id="RHEA:46608"/>
        <dbReference type="Rhea" id="RHEA-COMP:11060"/>
        <dbReference type="Rhea" id="RHEA-COMP:11605"/>
        <dbReference type="ChEBI" id="CHEBI:15378"/>
        <dbReference type="ChEBI" id="CHEBI:30013"/>
        <dbReference type="ChEBI" id="CHEBI:30616"/>
        <dbReference type="ChEBI" id="CHEBI:61977"/>
        <dbReference type="ChEBI" id="CHEBI:456216"/>
    </reaction>
</comment>
<evidence type="ECO:0000256" key="8">
    <source>
        <dbReference type="ARBA" id="ARBA00022840"/>
    </source>
</evidence>
<organism evidence="16 17">
    <name type="scientific">Tetracentron sinense</name>
    <name type="common">Spur-leaf</name>
    <dbReference type="NCBI Taxonomy" id="13715"/>
    <lineage>
        <taxon>Eukaryota</taxon>
        <taxon>Viridiplantae</taxon>
        <taxon>Streptophyta</taxon>
        <taxon>Embryophyta</taxon>
        <taxon>Tracheophyta</taxon>
        <taxon>Spermatophyta</taxon>
        <taxon>Magnoliopsida</taxon>
        <taxon>Trochodendrales</taxon>
        <taxon>Trochodendraceae</taxon>
        <taxon>Tetracentron</taxon>
    </lineage>
</organism>
<evidence type="ECO:0000256" key="12">
    <source>
        <dbReference type="SAM" id="MobiDB-lite"/>
    </source>
</evidence>
<protein>
    <recommendedName>
        <fullName evidence="15">Gnk2-homologous domain-containing protein</fullName>
    </recommendedName>
</protein>
<comment type="catalytic activity">
    <reaction evidence="10">
        <text>L-seryl-[protein] + ATP = O-phospho-L-seryl-[protein] + ADP + H(+)</text>
        <dbReference type="Rhea" id="RHEA:17989"/>
        <dbReference type="Rhea" id="RHEA-COMP:9863"/>
        <dbReference type="Rhea" id="RHEA-COMP:11604"/>
        <dbReference type="ChEBI" id="CHEBI:15378"/>
        <dbReference type="ChEBI" id="CHEBI:29999"/>
        <dbReference type="ChEBI" id="CHEBI:30616"/>
        <dbReference type="ChEBI" id="CHEBI:83421"/>
        <dbReference type="ChEBI" id="CHEBI:456216"/>
    </reaction>
</comment>
<evidence type="ECO:0000256" key="7">
    <source>
        <dbReference type="ARBA" id="ARBA00022777"/>
    </source>
</evidence>
<dbReference type="GO" id="GO:0005524">
    <property type="term" value="F:ATP binding"/>
    <property type="evidence" value="ECO:0007669"/>
    <property type="project" value="UniProtKB-KW"/>
</dbReference>
<evidence type="ECO:0000256" key="2">
    <source>
        <dbReference type="ARBA" id="ARBA00022553"/>
    </source>
</evidence>
<accession>A0A834Z0N1</accession>
<dbReference type="Proteomes" id="UP000655225">
    <property type="component" value="Unassembled WGS sequence"/>
</dbReference>
<evidence type="ECO:0000256" key="14">
    <source>
        <dbReference type="SAM" id="SignalP"/>
    </source>
</evidence>
<evidence type="ECO:0000256" key="11">
    <source>
        <dbReference type="ARBA" id="ARBA00047951"/>
    </source>
</evidence>
<keyword evidence="4 14" id="KW-0732">Signal</keyword>
<proteinExistence type="predicted"/>
<evidence type="ECO:0000313" key="17">
    <source>
        <dbReference type="Proteomes" id="UP000655225"/>
    </source>
</evidence>
<feature type="chain" id="PRO_5032621186" description="Gnk2-homologous domain-containing protein" evidence="14">
    <location>
        <begin position="26"/>
        <end position="447"/>
    </location>
</feature>
<evidence type="ECO:0000256" key="9">
    <source>
        <dbReference type="ARBA" id="ARBA00023170"/>
    </source>
</evidence>
<dbReference type="PROSITE" id="PS51473">
    <property type="entry name" value="GNK2"/>
    <property type="match status" value="2"/>
</dbReference>
<dbReference type="AlphaFoldDB" id="A0A834Z0N1"/>
<evidence type="ECO:0000259" key="15">
    <source>
        <dbReference type="PROSITE" id="PS51473"/>
    </source>
</evidence>
<dbReference type="InterPro" id="IPR038408">
    <property type="entry name" value="GNK2_sf"/>
</dbReference>
<evidence type="ECO:0000256" key="6">
    <source>
        <dbReference type="ARBA" id="ARBA00022741"/>
    </source>
</evidence>
<feature type="domain" description="Gnk2-homologous" evidence="15">
    <location>
        <begin position="26"/>
        <end position="128"/>
    </location>
</feature>
<dbReference type="Gene3D" id="1.10.510.10">
    <property type="entry name" value="Transferase(Phosphotransferase) domain 1"/>
    <property type="match status" value="1"/>
</dbReference>
<keyword evidence="2" id="KW-0597">Phosphoprotein</keyword>
<keyword evidence="1" id="KW-0723">Serine/threonine-protein kinase</keyword>
<keyword evidence="3" id="KW-0808">Transferase</keyword>
<dbReference type="SUPFAM" id="SSF56112">
    <property type="entry name" value="Protein kinase-like (PK-like)"/>
    <property type="match status" value="1"/>
</dbReference>
<gene>
    <name evidence="16" type="ORF">HHK36_020888</name>
</gene>
<keyword evidence="7" id="KW-0418">Kinase</keyword>
<reference evidence="16 17" key="1">
    <citation type="submission" date="2020-04" db="EMBL/GenBank/DDBJ databases">
        <title>Plant Genome Project.</title>
        <authorList>
            <person name="Zhang R.-G."/>
        </authorList>
    </citation>
    <scope>NUCLEOTIDE SEQUENCE [LARGE SCALE GENOMIC DNA]</scope>
    <source>
        <strain evidence="16">YNK0</strain>
        <tissue evidence="16">Leaf</tissue>
    </source>
</reference>
<evidence type="ECO:0000256" key="3">
    <source>
        <dbReference type="ARBA" id="ARBA00022679"/>
    </source>
</evidence>
<keyword evidence="13" id="KW-1133">Transmembrane helix</keyword>
<dbReference type="FunFam" id="3.30.430.20:FF:000015">
    <property type="entry name" value="Cysteine-rich receptor-like protein kinase 3"/>
    <property type="match status" value="1"/>
</dbReference>
<keyword evidence="13" id="KW-0472">Membrane</keyword>
<dbReference type="OrthoDB" id="1908121at2759"/>
<dbReference type="InterPro" id="IPR052059">
    <property type="entry name" value="CR_Ser/Thr_kinase"/>
</dbReference>
<keyword evidence="5" id="KW-0677">Repeat</keyword>